<dbReference type="PANTHER" id="PTHR34295">
    <property type="entry name" value="BIOTIN TRANSPORTER BIOY"/>
    <property type="match status" value="1"/>
</dbReference>
<keyword evidence="2" id="KW-0813">Transport</keyword>
<dbReference type="OMA" id="AGYLWSY"/>
<dbReference type="Proteomes" id="UP000293701">
    <property type="component" value="Unassembled WGS sequence"/>
</dbReference>
<dbReference type="RefSeq" id="WP_007052980.1">
    <property type="nucleotide sequence ID" value="NZ_BCYJ01000042.1"/>
</dbReference>
<dbReference type="Pfam" id="PF02632">
    <property type="entry name" value="BioY"/>
    <property type="match status" value="1"/>
</dbReference>
<evidence type="ECO:0000313" key="19">
    <source>
        <dbReference type="Proteomes" id="UP000293475"/>
    </source>
</evidence>
<evidence type="ECO:0000313" key="16">
    <source>
        <dbReference type="Proteomes" id="UP000292692"/>
    </source>
</evidence>
<proteinExistence type="inferred from homology"/>
<feature type="transmembrane region" description="Helical" evidence="3">
    <location>
        <begin position="96"/>
        <end position="119"/>
    </location>
</feature>
<evidence type="ECO:0000313" key="9">
    <source>
        <dbReference type="EMBL" id="TCF56829.1"/>
    </source>
</evidence>
<reference evidence="13 14" key="1">
    <citation type="journal article" date="2018" name="Sci. Rep.">
        <title>Genomic diversity and distribution of Bifidobacterium longum subsp. longum across the human lifespan.</title>
        <authorList>
            <person name="Odamaki T."/>
            <person name="Bottacini F."/>
            <person name="Kato K."/>
            <person name="Mitsuyama E."/>
            <person name="Yoshida K."/>
            <person name="Horigome A."/>
            <person name="Xiao J.Z."/>
            <person name="van Sinderen D."/>
        </authorList>
    </citation>
    <scope>NUCLEOTIDE SEQUENCE [LARGE SCALE GENOMIC DNA]</scope>
    <source>
        <strain evidence="5 20">MCC10002</strain>
        <strain evidence="6 19">MCC10004</strain>
        <strain evidence="7 18">MCC10096</strain>
        <strain evidence="8 16">MCC10102</strain>
        <strain evidence="9 15">MCC10113</strain>
        <strain evidence="10 17">MCC10119</strain>
        <strain evidence="12 14">MCC10120</strain>
        <strain evidence="11 13">MCC10126</strain>
    </source>
</reference>
<evidence type="ECO:0000256" key="3">
    <source>
        <dbReference type="SAM" id="Phobius"/>
    </source>
</evidence>
<dbReference type="EMBL" id="SHTC01000026">
    <property type="protein sequence ID" value="TCF56829.1"/>
    <property type="molecule type" value="Genomic_DNA"/>
</dbReference>
<evidence type="ECO:0000313" key="10">
    <source>
        <dbReference type="EMBL" id="TCF68182.1"/>
    </source>
</evidence>
<sequence length="199" mass="19726">MQTSHTTASAAATTSLARRIVAASWKPVLFAVLMWLSAAAGEIPIPGTPVPITLQTFVVMLAGLMLPWRQAGAAVATYLAAGAVGLPVFAGGTSTLALVGPSAGFLFGFLPGVVVIALLRGKSDTSSFAAAARTAGRYLLAALVGGVVVVYAFGFVIQSALTGAPLAAVALASMGFVVGDAIKAVVASLAAAGLSKLGR</sequence>
<dbReference type="GO" id="GO:0005886">
    <property type="term" value="C:plasma membrane"/>
    <property type="evidence" value="ECO:0007669"/>
    <property type="project" value="UniProtKB-SubCell"/>
</dbReference>
<keyword evidence="2 3" id="KW-0472">Membrane</keyword>
<reference evidence="4" key="3">
    <citation type="journal article" date="2021" name="Appl. Environ. Microbiol.">
        <title>Novel 3-O-alpha-d-Galactosyl-alpha-l-Arabinofuranosidase for the Assimilation of Gum Arabic Arabinogalactan Protein in Bifidobacterium longum subsp. longum.</title>
        <authorList>
            <person name="Sasaki Y."/>
            <person name="Horigome A."/>
            <person name="Odamaki T."/>
            <person name="Xiao J.Z."/>
            <person name="Ishiwata A."/>
            <person name="Ito Y."/>
            <person name="Kitahara K."/>
            <person name="Fujita K."/>
        </authorList>
    </citation>
    <scope>NUCLEOTIDE SEQUENCE</scope>
    <source>
        <strain evidence="4">MCC00316</strain>
    </source>
</reference>
<evidence type="ECO:0000313" key="4">
    <source>
        <dbReference type="EMBL" id="GHM73556.1"/>
    </source>
</evidence>
<dbReference type="EMBL" id="SHSP01000019">
    <property type="protein sequence ID" value="TCF30224.1"/>
    <property type="molecule type" value="Genomic_DNA"/>
</dbReference>
<dbReference type="PANTHER" id="PTHR34295:SF1">
    <property type="entry name" value="BIOTIN TRANSPORTER BIOY"/>
    <property type="match status" value="1"/>
</dbReference>
<reference evidence="5" key="2">
    <citation type="submission" date="2019-02" db="EMBL/GenBank/DDBJ databases">
        <authorList>
            <person name="Odamaki T."/>
        </authorList>
    </citation>
    <scope>NUCLEOTIDE SEQUENCE</scope>
    <source>
        <strain evidence="5">MCC10002</strain>
        <strain evidence="6">MCC10004</strain>
        <strain evidence="7">MCC10096</strain>
        <strain evidence="8">MCC10102</strain>
        <strain evidence="9">MCC10113</strain>
        <strain evidence="10">MCC10119</strain>
        <strain evidence="12">MCC10120</strain>
        <strain evidence="11">MCC10126</strain>
    </source>
</reference>
<evidence type="ECO:0000313" key="17">
    <source>
        <dbReference type="Proteomes" id="UP000292729"/>
    </source>
</evidence>
<dbReference type="Gene3D" id="1.10.1760.20">
    <property type="match status" value="1"/>
</dbReference>
<evidence type="ECO:0000256" key="2">
    <source>
        <dbReference type="PIRNR" id="PIRNR016661"/>
    </source>
</evidence>
<dbReference type="InterPro" id="IPR003784">
    <property type="entry name" value="BioY"/>
</dbReference>
<evidence type="ECO:0000313" key="13">
    <source>
        <dbReference type="Proteomes" id="UP000291501"/>
    </source>
</evidence>
<keyword evidence="2" id="KW-1003">Cell membrane</keyword>
<comment type="caution">
    <text evidence="5">The sequence shown here is derived from an EMBL/GenBank/DDBJ whole genome shotgun (WGS) entry which is preliminary data.</text>
</comment>
<dbReference type="Proteomes" id="UP000293475">
    <property type="component" value="Unassembled WGS sequence"/>
</dbReference>
<dbReference type="Proteomes" id="UP000292729">
    <property type="component" value="Unassembled WGS sequence"/>
</dbReference>
<keyword evidence="3" id="KW-0812">Transmembrane</keyword>
<feature type="transmembrane region" description="Helical" evidence="3">
    <location>
        <begin position="46"/>
        <end position="66"/>
    </location>
</feature>
<dbReference type="Proteomes" id="UP000292478">
    <property type="component" value="Unassembled WGS sequence"/>
</dbReference>
<evidence type="ECO:0000313" key="15">
    <source>
        <dbReference type="Proteomes" id="UP000292478"/>
    </source>
</evidence>
<name>A0A087AV91_BIFLL</name>
<evidence type="ECO:0000313" key="14">
    <source>
        <dbReference type="Proteomes" id="UP000291713"/>
    </source>
</evidence>
<feature type="transmembrane region" description="Helical" evidence="3">
    <location>
        <begin position="139"/>
        <end position="161"/>
    </location>
</feature>
<evidence type="ECO:0000256" key="1">
    <source>
        <dbReference type="ARBA" id="ARBA00010692"/>
    </source>
</evidence>
<evidence type="ECO:0000313" key="11">
    <source>
        <dbReference type="EMBL" id="TCF80398.1"/>
    </source>
</evidence>
<evidence type="ECO:0000313" key="20">
    <source>
        <dbReference type="Proteomes" id="UP000293701"/>
    </source>
</evidence>
<gene>
    <name evidence="4" type="ORF">MCC00316_18460</name>
    <name evidence="5" type="ORF">MCC10002_2067</name>
    <name evidence="6" type="ORF">MCC10004_1767</name>
    <name evidence="7" type="ORF">MCC10096_1997</name>
    <name evidence="8" type="ORF">MCC10102_1902</name>
    <name evidence="9" type="ORF">MCC10113_1707</name>
    <name evidence="10" type="ORF">MCC10119_1785</name>
    <name evidence="12" type="ORF">MCC10120_1877</name>
    <name evidence="11" type="ORF">MCC10126_1930</name>
</gene>
<dbReference type="EMBL" id="SHTI01000033">
    <property type="protein sequence ID" value="TCF68182.1"/>
    <property type="molecule type" value="Genomic_DNA"/>
</dbReference>
<evidence type="ECO:0000313" key="18">
    <source>
        <dbReference type="Proteomes" id="UP000292932"/>
    </source>
</evidence>
<comment type="similarity">
    <text evidence="1 2">Belongs to the BioY family.</text>
</comment>
<dbReference type="PIRSF" id="PIRSF016661">
    <property type="entry name" value="BioY"/>
    <property type="match status" value="1"/>
</dbReference>
<dbReference type="EMBL" id="SHTU01000029">
    <property type="protein sequence ID" value="TCF94084.1"/>
    <property type="molecule type" value="Genomic_DNA"/>
</dbReference>
<dbReference type="EMBL" id="SHPO01000025">
    <property type="protein sequence ID" value="TCD76915.1"/>
    <property type="molecule type" value="Genomic_DNA"/>
</dbReference>
<evidence type="ECO:0000313" key="7">
    <source>
        <dbReference type="EMBL" id="TCF30224.1"/>
    </source>
</evidence>
<dbReference type="EMBL" id="BNHC01000017">
    <property type="protein sequence ID" value="GHM73556.1"/>
    <property type="molecule type" value="Genomic_DNA"/>
</dbReference>
<keyword evidence="3" id="KW-1133">Transmembrane helix</keyword>
<evidence type="ECO:0000313" key="6">
    <source>
        <dbReference type="EMBL" id="TCD76915.1"/>
    </source>
</evidence>
<feature type="transmembrane region" description="Helical" evidence="3">
    <location>
        <begin position="73"/>
        <end position="90"/>
    </location>
</feature>
<dbReference type="EMBL" id="SHPM01000036">
    <property type="protein sequence ID" value="TCD72529.1"/>
    <property type="molecule type" value="Genomic_DNA"/>
</dbReference>
<organism evidence="5 20">
    <name type="scientific">Bifidobacterium longum subsp. longum</name>
    <dbReference type="NCBI Taxonomy" id="1679"/>
    <lineage>
        <taxon>Bacteria</taxon>
        <taxon>Bacillati</taxon>
        <taxon>Actinomycetota</taxon>
        <taxon>Actinomycetes</taxon>
        <taxon>Bifidobacteriales</taxon>
        <taxon>Bifidobacteriaceae</taxon>
        <taxon>Bifidobacterium</taxon>
    </lineage>
</organism>
<dbReference type="Proteomes" id="UP000292932">
    <property type="component" value="Unassembled WGS sequence"/>
</dbReference>
<protein>
    <recommendedName>
        <fullName evidence="2">Biotin transporter</fullName>
    </recommendedName>
</protein>
<dbReference type="GO" id="GO:0015225">
    <property type="term" value="F:biotin transmembrane transporter activity"/>
    <property type="evidence" value="ECO:0007669"/>
    <property type="project" value="UniProtKB-UniRule"/>
</dbReference>
<dbReference type="AlphaFoldDB" id="A0A087AV91"/>
<dbReference type="Proteomes" id="UP000291501">
    <property type="component" value="Unassembled WGS sequence"/>
</dbReference>
<evidence type="ECO:0000313" key="8">
    <source>
        <dbReference type="EMBL" id="TCF43345.1"/>
    </source>
</evidence>
<dbReference type="GeneID" id="69578952"/>
<feature type="transmembrane region" description="Helical" evidence="3">
    <location>
        <begin position="167"/>
        <end position="194"/>
    </location>
</feature>
<dbReference type="Proteomes" id="UP000291713">
    <property type="component" value="Unassembled WGS sequence"/>
</dbReference>
<dbReference type="Proteomes" id="UP000663812">
    <property type="component" value="Unassembled WGS sequence"/>
</dbReference>
<evidence type="ECO:0000313" key="5">
    <source>
        <dbReference type="EMBL" id="TCD72529.1"/>
    </source>
</evidence>
<dbReference type="Proteomes" id="UP000292692">
    <property type="component" value="Unassembled WGS sequence"/>
</dbReference>
<dbReference type="EMBL" id="SHTN01000038">
    <property type="protein sequence ID" value="TCF80398.1"/>
    <property type="molecule type" value="Genomic_DNA"/>
</dbReference>
<dbReference type="EMBL" id="SHSV01000032">
    <property type="protein sequence ID" value="TCF43345.1"/>
    <property type="molecule type" value="Genomic_DNA"/>
</dbReference>
<evidence type="ECO:0000313" key="12">
    <source>
        <dbReference type="EMBL" id="TCF94084.1"/>
    </source>
</evidence>
<accession>A0A087AV91</accession>
<comment type="subcellular location">
    <subcellularLocation>
        <location evidence="2">Cell membrane</location>
        <topology evidence="2">Multi-pass membrane protein</topology>
    </subcellularLocation>
</comment>